<proteinExistence type="predicted"/>
<accession>A0A0K1S1S1</accession>
<dbReference type="Proteomes" id="UP000068167">
    <property type="component" value="Chromosome"/>
</dbReference>
<gene>
    <name evidence="1" type="ORF">VL20_3066</name>
</gene>
<dbReference type="RefSeq" id="WP_002789813.1">
    <property type="nucleotide sequence ID" value="NZ_CP011339.1"/>
</dbReference>
<name>A0A0K1S1S1_9CHRO</name>
<dbReference type="KEGG" id="mpk:VL20_3066"/>
<protein>
    <submittedName>
        <fullName evidence="1">Uncharacterized protein</fullName>
    </submittedName>
</protein>
<dbReference type="EMBL" id="CP011339">
    <property type="protein sequence ID" value="AKV68089.1"/>
    <property type="molecule type" value="Genomic_DNA"/>
</dbReference>
<reference evidence="1 2" key="1">
    <citation type="journal article" date="2016" name="Stand. Genomic Sci.">
        <title>Complete genome sequence and genomic characterization of Microcystis panniformis FACHB 1757 by third-generation sequencing.</title>
        <authorList>
            <person name="Zhang J.Y."/>
            <person name="Guan R."/>
            <person name="Zhang H.J."/>
            <person name="Li H."/>
            <person name="Xiao P."/>
            <person name="Yu G.L."/>
            <person name="Du L."/>
            <person name="Cao D.M."/>
            <person name="Zhu B.C."/>
            <person name="Li R.H."/>
            <person name="Lu Z.H."/>
        </authorList>
    </citation>
    <scope>NUCLEOTIDE SEQUENCE [LARGE SCALE GENOMIC DNA]</scope>
    <source>
        <strain evidence="1 2">FACHB-1757</strain>
    </source>
</reference>
<evidence type="ECO:0000313" key="2">
    <source>
        <dbReference type="Proteomes" id="UP000068167"/>
    </source>
</evidence>
<sequence length="95" mass="10930">MTDDQLKQLIESNAKSIAVLSDAMATEREAIAADREERRAERGQLYQYLGRIAAAQSNFYEVQADYYHQLAVLSERKTRTEEQIVKILKHLSITE</sequence>
<evidence type="ECO:0000313" key="1">
    <source>
        <dbReference type="EMBL" id="AKV68089.1"/>
    </source>
</evidence>
<organism evidence="1 2">
    <name type="scientific">Microcystis panniformis FACHB-1757</name>
    <dbReference type="NCBI Taxonomy" id="1638788"/>
    <lineage>
        <taxon>Bacteria</taxon>
        <taxon>Bacillati</taxon>
        <taxon>Cyanobacteriota</taxon>
        <taxon>Cyanophyceae</taxon>
        <taxon>Oscillatoriophycideae</taxon>
        <taxon>Chroococcales</taxon>
        <taxon>Microcystaceae</taxon>
        <taxon>Microcystis</taxon>
    </lineage>
</organism>
<dbReference type="PATRIC" id="fig|1638788.3.peg.3089"/>
<dbReference type="AlphaFoldDB" id="A0A0K1S1S1"/>
<keyword evidence="2" id="KW-1185">Reference proteome</keyword>